<evidence type="ECO:0000256" key="1">
    <source>
        <dbReference type="SAM" id="Phobius"/>
    </source>
</evidence>
<name>A0AAD7FII6_9AGAR</name>
<evidence type="ECO:0000313" key="2">
    <source>
        <dbReference type="EMBL" id="KAJ7625858.1"/>
    </source>
</evidence>
<protein>
    <submittedName>
        <fullName evidence="2">Uncharacterized protein</fullName>
    </submittedName>
</protein>
<dbReference type="EMBL" id="JARKIF010000012">
    <property type="protein sequence ID" value="KAJ7625858.1"/>
    <property type="molecule type" value="Genomic_DNA"/>
</dbReference>
<evidence type="ECO:0000313" key="3">
    <source>
        <dbReference type="Proteomes" id="UP001221142"/>
    </source>
</evidence>
<organism evidence="2 3">
    <name type="scientific">Roridomyces roridus</name>
    <dbReference type="NCBI Taxonomy" id="1738132"/>
    <lineage>
        <taxon>Eukaryota</taxon>
        <taxon>Fungi</taxon>
        <taxon>Dikarya</taxon>
        <taxon>Basidiomycota</taxon>
        <taxon>Agaricomycotina</taxon>
        <taxon>Agaricomycetes</taxon>
        <taxon>Agaricomycetidae</taxon>
        <taxon>Agaricales</taxon>
        <taxon>Marasmiineae</taxon>
        <taxon>Mycenaceae</taxon>
        <taxon>Roridomyces</taxon>
    </lineage>
</organism>
<reference evidence="2" key="1">
    <citation type="submission" date="2023-03" db="EMBL/GenBank/DDBJ databases">
        <title>Massive genome expansion in bonnet fungi (Mycena s.s.) driven by repeated elements and novel gene families across ecological guilds.</title>
        <authorList>
            <consortium name="Lawrence Berkeley National Laboratory"/>
            <person name="Harder C.B."/>
            <person name="Miyauchi S."/>
            <person name="Viragh M."/>
            <person name="Kuo A."/>
            <person name="Thoen E."/>
            <person name="Andreopoulos B."/>
            <person name="Lu D."/>
            <person name="Skrede I."/>
            <person name="Drula E."/>
            <person name="Henrissat B."/>
            <person name="Morin E."/>
            <person name="Kohler A."/>
            <person name="Barry K."/>
            <person name="LaButti K."/>
            <person name="Morin E."/>
            <person name="Salamov A."/>
            <person name="Lipzen A."/>
            <person name="Mereny Z."/>
            <person name="Hegedus B."/>
            <person name="Baldrian P."/>
            <person name="Stursova M."/>
            <person name="Weitz H."/>
            <person name="Taylor A."/>
            <person name="Grigoriev I.V."/>
            <person name="Nagy L.G."/>
            <person name="Martin F."/>
            <person name="Kauserud H."/>
        </authorList>
    </citation>
    <scope>NUCLEOTIDE SEQUENCE</scope>
    <source>
        <strain evidence="2">9284</strain>
    </source>
</reference>
<gene>
    <name evidence="2" type="ORF">FB45DRAFT_1005148</name>
</gene>
<dbReference type="AlphaFoldDB" id="A0AAD7FII6"/>
<comment type="caution">
    <text evidence="2">The sequence shown here is derived from an EMBL/GenBank/DDBJ whole genome shotgun (WGS) entry which is preliminary data.</text>
</comment>
<keyword evidence="3" id="KW-1185">Reference proteome</keyword>
<proteinExistence type="predicted"/>
<sequence>MNGHCCRQNLQDGRFRFNFAFAFERECSRPNAEPNLAFRFSSFLNLNAERPFGSVRFRFLTHFALGIVLTLRAVILMRALRSENNCVWFNDVPAERRGGFSLSRRAASGGAHDSDECEGTGLAQILSQDYDSLLWEYQTPAARERDFPERMTALTRRQPTDRASVLGYSW</sequence>
<keyword evidence="1" id="KW-1133">Transmembrane helix</keyword>
<accession>A0AAD7FII6</accession>
<feature type="transmembrane region" description="Helical" evidence="1">
    <location>
        <begin position="59"/>
        <end position="80"/>
    </location>
</feature>
<keyword evidence="1" id="KW-0812">Transmembrane</keyword>
<keyword evidence="1" id="KW-0472">Membrane</keyword>
<dbReference type="Proteomes" id="UP001221142">
    <property type="component" value="Unassembled WGS sequence"/>
</dbReference>